<evidence type="ECO:0000256" key="4">
    <source>
        <dbReference type="SAM" id="MobiDB-lite"/>
    </source>
</evidence>
<proteinExistence type="predicted"/>
<keyword evidence="2" id="KW-0238">DNA-binding</keyword>
<evidence type="ECO:0000256" key="2">
    <source>
        <dbReference type="ARBA" id="ARBA00023125"/>
    </source>
</evidence>
<protein>
    <submittedName>
        <fullName evidence="6">AraC family transcriptional regulator</fullName>
    </submittedName>
</protein>
<dbReference type="AlphaFoldDB" id="A0A9D2EIQ1"/>
<dbReference type="InterPro" id="IPR020449">
    <property type="entry name" value="Tscrpt_reg_AraC-type_HTH"/>
</dbReference>
<dbReference type="SUPFAM" id="SSF46689">
    <property type="entry name" value="Homeodomain-like"/>
    <property type="match status" value="2"/>
</dbReference>
<dbReference type="InterPro" id="IPR032783">
    <property type="entry name" value="AraC_lig"/>
</dbReference>
<evidence type="ECO:0000313" key="6">
    <source>
        <dbReference type="EMBL" id="HIZ37856.1"/>
    </source>
</evidence>
<comment type="caution">
    <text evidence="6">The sequence shown here is derived from an EMBL/GenBank/DDBJ whole genome shotgun (WGS) entry which is preliminary data.</text>
</comment>
<dbReference type="InterPro" id="IPR009057">
    <property type="entry name" value="Homeodomain-like_sf"/>
</dbReference>
<evidence type="ECO:0000313" key="7">
    <source>
        <dbReference type="Proteomes" id="UP000824037"/>
    </source>
</evidence>
<reference evidence="6" key="2">
    <citation type="submission" date="2021-04" db="EMBL/GenBank/DDBJ databases">
        <authorList>
            <person name="Gilroy R."/>
        </authorList>
    </citation>
    <scope>NUCLEOTIDE SEQUENCE</scope>
    <source>
        <strain evidence="6">ChiGjej4B4-7305</strain>
    </source>
</reference>
<feature type="region of interest" description="Disordered" evidence="4">
    <location>
        <begin position="85"/>
        <end position="108"/>
    </location>
</feature>
<keyword evidence="1" id="KW-0805">Transcription regulation</keyword>
<organism evidence="6 7">
    <name type="scientific">Candidatus Ruania gallistercoris</name>
    <dbReference type="NCBI Taxonomy" id="2838746"/>
    <lineage>
        <taxon>Bacteria</taxon>
        <taxon>Bacillati</taxon>
        <taxon>Actinomycetota</taxon>
        <taxon>Actinomycetes</taxon>
        <taxon>Micrococcales</taxon>
        <taxon>Ruaniaceae</taxon>
        <taxon>Ruania</taxon>
    </lineage>
</organism>
<dbReference type="SMART" id="SM00342">
    <property type="entry name" value="HTH_ARAC"/>
    <property type="match status" value="1"/>
</dbReference>
<dbReference type="GO" id="GO:0043565">
    <property type="term" value="F:sequence-specific DNA binding"/>
    <property type="evidence" value="ECO:0007669"/>
    <property type="project" value="InterPro"/>
</dbReference>
<dbReference type="Pfam" id="PF12852">
    <property type="entry name" value="Cupin_6"/>
    <property type="match status" value="1"/>
</dbReference>
<dbReference type="EMBL" id="DXBY01000325">
    <property type="protein sequence ID" value="HIZ37856.1"/>
    <property type="molecule type" value="Genomic_DNA"/>
</dbReference>
<dbReference type="Proteomes" id="UP000824037">
    <property type="component" value="Unassembled WGS sequence"/>
</dbReference>
<feature type="domain" description="HTH araC/xylS-type" evidence="5">
    <location>
        <begin position="203"/>
        <end position="301"/>
    </location>
</feature>
<keyword evidence="3" id="KW-0804">Transcription</keyword>
<evidence type="ECO:0000259" key="5">
    <source>
        <dbReference type="PROSITE" id="PS01124"/>
    </source>
</evidence>
<dbReference type="PROSITE" id="PS00041">
    <property type="entry name" value="HTH_ARAC_FAMILY_1"/>
    <property type="match status" value="1"/>
</dbReference>
<dbReference type="Gene3D" id="1.10.10.60">
    <property type="entry name" value="Homeodomain-like"/>
    <property type="match status" value="2"/>
</dbReference>
<dbReference type="PRINTS" id="PR00032">
    <property type="entry name" value="HTHARAC"/>
</dbReference>
<evidence type="ECO:0000256" key="3">
    <source>
        <dbReference type="ARBA" id="ARBA00023163"/>
    </source>
</evidence>
<gene>
    <name evidence="6" type="ORF">H9815_18925</name>
</gene>
<dbReference type="PANTHER" id="PTHR46796">
    <property type="entry name" value="HTH-TYPE TRANSCRIPTIONAL ACTIVATOR RHAS-RELATED"/>
    <property type="match status" value="1"/>
</dbReference>
<dbReference type="Pfam" id="PF12833">
    <property type="entry name" value="HTH_18"/>
    <property type="match status" value="1"/>
</dbReference>
<accession>A0A9D2EIQ1</accession>
<dbReference type="PANTHER" id="PTHR46796:SF13">
    <property type="entry name" value="HTH-TYPE TRANSCRIPTIONAL ACTIVATOR RHAS"/>
    <property type="match status" value="1"/>
</dbReference>
<dbReference type="InterPro" id="IPR018060">
    <property type="entry name" value="HTH_AraC"/>
</dbReference>
<reference evidence="6" key="1">
    <citation type="journal article" date="2021" name="PeerJ">
        <title>Extensive microbial diversity within the chicken gut microbiome revealed by metagenomics and culture.</title>
        <authorList>
            <person name="Gilroy R."/>
            <person name="Ravi A."/>
            <person name="Getino M."/>
            <person name="Pursley I."/>
            <person name="Horton D.L."/>
            <person name="Alikhan N.F."/>
            <person name="Baker D."/>
            <person name="Gharbi K."/>
            <person name="Hall N."/>
            <person name="Watson M."/>
            <person name="Adriaenssens E.M."/>
            <person name="Foster-Nyarko E."/>
            <person name="Jarju S."/>
            <person name="Secka A."/>
            <person name="Antonio M."/>
            <person name="Oren A."/>
            <person name="Chaudhuri R.R."/>
            <person name="La Ragione R."/>
            <person name="Hildebrand F."/>
            <person name="Pallen M.J."/>
        </authorList>
    </citation>
    <scope>NUCLEOTIDE SEQUENCE</scope>
    <source>
        <strain evidence="6">ChiGjej4B4-7305</strain>
    </source>
</reference>
<dbReference type="GO" id="GO:0003700">
    <property type="term" value="F:DNA-binding transcription factor activity"/>
    <property type="evidence" value="ECO:0007669"/>
    <property type="project" value="InterPro"/>
</dbReference>
<sequence>MDALSNLLRGVRADGVVVSQPTTEPPQSLQVHSHASITLCTPLCRQGWLVVPGQPEPIRLRPGDTALVRGPVHFSFVDDVDSATERTCTDPLPAGTPAAGTEDEGEAPEGPAALLVAQFPIEGAVGRRLLDELPVLVKVPADPSCATVLDYIAAEVAADQPGQQVVLERLLEWVLVCSLRAWFESPDGVAPAWYPAMADPVVGPALRAIHDDHARQWTVAALARAAHVSRATLAKRFTELLGEPPLTYLTGWRMTLAADLLTEPGASVQDVARQVGYADPFGFSAAFKRTRGQSPSQFRLQNASRTAG</sequence>
<evidence type="ECO:0000256" key="1">
    <source>
        <dbReference type="ARBA" id="ARBA00023015"/>
    </source>
</evidence>
<dbReference type="PROSITE" id="PS01124">
    <property type="entry name" value="HTH_ARAC_FAMILY_2"/>
    <property type="match status" value="1"/>
</dbReference>
<dbReference type="InterPro" id="IPR018062">
    <property type="entry name" value="HTH_AraC-typ_CS"/>
</dbReference>
<dbReference type="InterPro" id="IPR050204">
    <property type="entry name" value="AraC_XylS_family_regulators"/>
</dbReference>
<name>A0A9D2EIQ1_9MICO</name>